<sequence length="296" mass="30521">MPPKKLGQPKAQQQKTDQNKQQQQTKRQKTNGDSEQKGNEQEPQFSEEEQSQERSKAAKDSLAAKKKAQQLLQAAAGAGDSKERQKLLKQALDKEVESESFGKLAKWLNSGALQGFAAGSLPGVGLGTLTGTLVGGVTSLITGGLGAGVGYLKGPAYSVGGVAAAGVGKLTDGMLEWNPDATEDQKKAVEGMAGQINEQDMPDDDELETFSAGKEAIGDGAKAGAKGLQSYMGGGEGEAAKDTAKDSATAAKDKAPSTKDAKATASSASKQTTSTGSGDSAPRPKRKPPKLEKKSA</sequence>
<organism evidence="2 3">
    <name type="scientific">Cyphellophora attinorum</name>
    <dbReference type="NCBI Taxonomy" id="1664694"/>
    <lineage>
        <taxon>Eukaryota</taxon>
        <taxon>Fungi</taxon>
        <taxon>Dikarya</taxon>
        <taxon>Ascomycota</taxon>
        <taxon>Pezizomycotina</taxon>
        <taxon>Eurotiomycetes</taxon>
        <taxon>Chaetothyriomycetidae</taxon>
        <taxon>Chaetothyriales</taxon>
        <taxon>Cyphellophoraceae</taxon>
        <taxon>Cyphellophora</taxon>
    </lineage>
</organism>
<dbReference type="OrthoDB" id="3930519at2759"/>
<accession>A0A0N0NP42</accession>
<feature type="region of interest" description="Disordered" evidence="1">
    <location>
        <begin position="195"/>
        <end position="296"/>
    </location>
</feature>
<dbReference type="VEuPathDB" id="FungiDB:AB675_5335"/>
<dbReference type="EMBL" id="LFJN01000008">
    <property type="protein sequence ID" value="KPI42099.1"/>
    <property type="molecule type" value="Genomic_DNA"/>
</dbReference>
<feature type="compositionally biased region" description="Basic and acidic residues" evidence="1">
    <location>
        <begin position="238"/>
        <end position="262"/>
    </location>
</feature>
<dbReference type="GeneID" id="28737421"/>
<feature type="compositionally biased region" description="Low complexity" evidence="1">
    <location>
        <begin position="212"/>
        <end position="227"/>
    </location>
</feature>
<dbReference type="Proteomes" id="UP000038010">
    <property type="component" value="Unassembled WGS sequence"/>
</dbReference>
<name>A0A0N0NP42_9EURO</name>
<feature type="compositionally biased region" description="Low complexity" evidence="1">
    <location>
        <begin position="69"/>
        <end position="79"/>
    </location>
</feature>
<feature type="compositionally biased region" description="Basic and acidic residues" evidence="1">
    <location>
        <begin position="80"/>
        <end position="90"/>
    </location>
</feature>
<feature type="compositionally biased region" description="Low complexity" evidence="1">
    <location>
        <begin position="10"/>
        <end position="25"/>
    </location>
</feature>
<evidence type="ECO:0000256" key="1">
    <source>
        <dbReference type="SAM" id="MobiDB-lite"/>
    </source>
</evidence>
<dbReference type="RefSeq" id="XP_018002062.1">
    <property type="nucleotide sequence ID" value="XM_018145541.1"/>
</dbReference>
<reference evidence="2 3" key="1">
    <citation type="submission" date="2015-06" db="EMBL/GenBank/DDBJ databases">
        <title>Draft genome of the ant-associated black yeast Phialophora attae CBS 131958.</title>
        <authorList>
            <person name="Moreno L.F."/>
            <person name="Stielow B.J."/>
            <person name="de Hoog S."/>
            <person name="Vicente V.A."/>
            <person name="Weiss V.A."/>
            <person name="de Vries M."/>
            <person name="Cruz L.M."/>
            <person name="Souza E.M."/>
        </authorList>
    </citation>
    <scope>NUCLEOTIDE SEQUENCE [LARGE SCALE GENOMIC DNA]</scope>
    <source>
        <strain evidence="2 3">CBS 131958</strain>
    </source>
</reference>
<feature type="compositionally biased region" description="Basic and acidic residues" evidence="1">
    <location>
        <begin position="51"/>
        <end position="63"/>
    </location>
</feature>
<gene>
    <name evidence="2" type="ORF">AB675_5335</name>
</gene>
<evidence type="ECO:0000313" key="2">
    <source>
        <dbReference type="EMBL" id="KPI42099.1"/>
    </source>
</evidence>
<feature type="compositionally biased region" description="Low complexity" evidence="1">
    <location>
        <begin position="263"/>
        <end position="277"/>
    </location>
</feature>
<feature type="compositionally biased region" description="Basic and acidic residues" evidence="1">
    <location>
        <begin position="30"/>
        <end position="40"/>
    </location>
</feature>
<evidence type="ECO:0000313" key="3">
    <source>
        <dbReference type="Proteomes" id="UP000038010"/>
    </source>
</evidence>
<keyword evidence="3" id="KW-1185">Reference proteome</keyword>
<feature type="region of interest" description="Disordered" evidence="1">
    <location>
        <begin position="1"/>
        <end position="90"/>
    </location>
</feature>
<comment type="caution">
    <text evidence="2">The sequence shown here is derived from an EMBL/GenBank/DDBJ whole genome shotgun (WGS) entry which is preliminary data.</text>
</comment>
<protein>
    <submittedName>
        <fullName evidence="2">Uncharacterized protein</fullName>
    </submittedName>
</protein>
<dbReference type="AlphaFoldDB" id="A0A0N0NP42"/>
<proteinExistence type="predicted"/>
<dbReference type="STRING" id="1664694.A0A0N0NP42"/>